<feature type="region of interest" description="Disordered" evidence="1">
    <location>
        <begin position="217"/>
        <end position="262"/>
    </location>
</feature>
<comment type="caution">
    <text evidence="2">The sequence shown here is derived from an EMBL/GenBank/DDBJ whole genome shotgun (WGS) entry which is preliminary data.</text>
</comment>
<feature type="compositionally biased region" description="Acidic residues" evidence="1">
    <location>
        <begin position="126"/>
        <end position="140"/>
    </location>
</feature>
<dbReference type="AlphaFoldDB" id="A0A835LMN8"/>
<organism evidence="2 3">
    <name type="scientific">Coptis chinensis</name>
    <dbReference type="NCBI Taxonomy" id="261450"/>
    <lineage>
        <taxon>Eukaryota</taxon>
        <taxon>Viridiplantae</taxon>
        <taxon>Streptophyta</taxon>
        <taxon>Embryophyta</taxon>
        <taxon>Tracheophyta</taxon>
        <taxon>Spermatophyta</taxon>
        <taxon>Magnoliopsida</taxon>
        <taxon>Ranunculales</taxon>
        <taxon>Ranunculaceae</taxon>
        <taxon>Coptidoideae</taxon>
        <taxon>Coptis</taxon>
    </lineage>
</organism>
<proteinExistence type="predicted"/>
<feature type="region of interest" description="Disordered" evidence="1">
    <location>
        <begin position="1"/>
        <end position="163"/>
    </location>
</feature>
<sequence>MHQCCYSSETSLRVETNQQPAQATRSYAMAAQTKVGRDIDNATLPAPGWHAQVPDKGKSAKEASTRGEGAEFTQHISKSQRKKLKRKQRQQGTKEHGETSGEHEEVQEVHQVPDSERDNEQQETTSEQDEDSTELFEDAQPEPQHQSDGEASEDLDHQESRVNEELVTAIVPFVAEVPLRCEVNISNNFSTLDTEDNVPKMQDELVREAGLVSGRWGDQVETRPTQLPPLKRGRGRPKKGEGTSSQARSLPKVQVQKSKLAH</sequence>
<feature type="compositionally biased region" description="Basic and acidic residues" evidence="1">
    <location>
        <begin position="53"/>
        <end position="69"/>
    </location>
</feature>
<accession>A0A835LMN8</accession>
<dbReference type="EMBL" id="JADFTS010000007">
    <property type="protein sequence ID" value="KAF9598162.1"/>
    <property type="molecule type" value="Genomic_DNA"/>
</dbReference>
<evidence type="ECO:0000313" key="2">
    <source>
        <dbReference type="EMBL" id="KAF9598162.1"/>
    </source>
</evidence>
<keyword evidence="3" id="KW-1185">Reference proteome</keyword>
<feature type="compositionally biased region" description="Basic and acidic residues" evidence="1">
    <location>
        <begin position="92"/>
        <end position="120"/>
    </location>
</feature>
<feature type="compositionally biased region" description="Polar residues" evidence="1">
    <location>
        <begin position="1"/>
        <end position="25"/>
    </location>
</feature>
<evidence type="ECO:0000256" key="1">
    <source>
        <dbReference type="SAM" id="MobiDB-lite"/>
    </source>
</evidence>
<feature type="compositionally biased region" description="Basic residues" evidence="1">
    <location>
        <begin position="78"/>
        <end position="89"/>
    </location>
</feature>
<protein>
    <submittedName>
        <fullName evidence="2">Uncharacterized protein</fullName>
    </submittedName>
</protein>
<reference evidence="2 3" key="1">
    <citation type="submission" date="2020-10" db="EMBL/GenBank/DDBJ databases">
        <title>The Coptis chinensis genome and diversification of protoberbering-type alkaloids.</title>
        <authorList>
            <person name="Wang B."/>
            <person name="Shu S."/>
            <person name="Song C."/>
            <person name="Liu Y."/>
        </authorList>
    </citation>
    <scope>NUCLEOTIDE SEQUENCE [LARGE SCALE GENOMIC DNA]</scope>
    <source>
        <strain evidence="2">HL-2020</strain>
        <tissue evidence="2">Leaf</tissue>
    </source>
</reference>
<gene>
    <name evidence="2" type="ORF">IFM89_025719</name>
</gene>
<evidence type="ECO:0000313" key="3">
    <source>
        <dbReference type="Proteomes" id="UP000631114"/>
    </source>
</evidence>
<feature type="compositionally biased region" description="Basic and acidic residues" evidence="1">
    <location>
        <begin position="154"/>
        <end position="163"/>
    </location>
</feature>
<name>A0A835LMN8_9MAGN</name>
<dbReference type="Proteomes" id="UP000631114">
    <property type="component" value="Unassembled WGS sequence"/>
</dbReference>